<dbReference type="EMBL" id="CAJVQB010030192">
    <property type="protein sequence ID" value="CAG8815202.1"/>
    <property type="molecule type" value="Genomic_DNA"/>
</dbReference>
<proteinExistence type="predicted"/>
<evidence type="ECO:0000313" key="2">
    <source>
        <dbReference type="EMBL" id="CAG8815202.1"/>
    </source>
</evidence>
<organism evidence="2 3">
    <name type="scientific">Gigaspora margarita</name>
    <dbReference type="NCBI Taxonomy" id="4874"/>
    <lineage>
        <taxon>Eukaryota</taxon>
        <taxon>Fungi</taxon>
        <taxon>Fungi incertae sedis</taxon>
        <taxon>Mucoromycota</taxon>
        <taxon>Glomeromycotina</taxon>
        <taxon>Glomeromycetes</taxon>
        <taxon>Diversisporales</taxon>
        <taxon>Gigasporaceae</taxon>
        <taxon>Gigaspora</taxon>
    </lineage>
</organism>
<feature type="region of interest" description="Disordered" evidence="1">
    <location>
        <begin position="68"/>
        <end position="94"/>
    </location>
</feature>
<accession>A0ABN7W3N1</accession>
<dbReference type="Proteomes" id="UP000789901">
    <property type="component" value="Unassembled WGS sequence"/>
</dbReference>
<protein>
    <submittedName>
        <fullName evidence="2">31220_t:CDS:1</fullName>
    </submittedName>
</protein>
<gene>
    <name evidence="2" type="ORF">GMARGA_LOCUS26234</name>
</gene>
<dbReference type="InterPro" id="IPR036632">
    <property type="entry name" value="Scaffold_D_sf"/>
</dbReference>
<feature type="non-terminal residue" evidence="2">
    <location>
        <position position="1"/>
    </location>
</feature>
<dbReference type="InterPro" id="IPR006815">
    <property type="entry name" value="Microvir_J-like"/>
</dbReference>
<reference evidence="2 3" key="1">
    <citation type="submission" date="2021-06" db="EMBL/GenBank/DDBJ databases">
        <authorList>
            <person name="Kallberg Y."/>
            <person name="Tangrot J."/>
            <person name="Rosling A."/>
        </authorList>
    </citation>
    <scope>NUCLEOTIDE SEQUENCE [LARGE SCALE GENOMIC DNA]</scope>
    <source>
        <strain evidence="2 3">120-4 pot B 10/14</strain>
    </source>
</reference>
<dbReference type="Pfam" id="PF04726">
    <property type="entry name" value="Microvir_J"/>
    <property type="match status" value="1"/>
</dbReference>
<dbReference type="InterPro" id="IPR004196">
    <property type="entry name" value="Scaffold_D"/>
</dbReference>
<evidence type="ECO:0000256" key="1">
    <source>
        <dbReference type="SAM" id="MobiDB-lite"/>
    </source>
</evidence>
<name>A0ABN7W3N1_GIGMA</name>
<keyword evidence="3" id="KW-1185">Reference proteome</keyword>
<dbReference type="SUPFAM" id="SSF48045">
    <property type="entry name" value="Scaffolding protein gpD of bacteriophage procapsid"/>
    <property type="match status" value="1"/>
</dbReference>
<sequence>FIAAVIAYYVHPVNIQTACLIMEGAEFTENIINGVERPVKAAELFAFTLRVRAGNTDVLTDAEENVRQKLRKKRSGARPGRPQPLRGTKGKRKGARLWYVGGQQF</sequence>
<evidence type="ECO:0000313" key="3">
    <source>
        <dbReference type="Proteomes" id="UP000789901"/>
    </source>
</evidence>
<comment type="caution">
    <text evidence="2">The sequence shown here is derived from an EMBL/GenBank/DDBJ whole genome shotgun (WGS) entry which is preliminary data.</text>
</comment>
<dbReference type="Gene3D" id="1.10.1850.10">
    <property type="entry name" value="Scaffold protein D"/>
    <property type="match status" value="1"/>
</dbReference>
<dbReference type="Pfam" id="PF02925">
    <property type="entry name" value="gpD"/>
    <property type="match status" value="1"/>
</dbReference>